<proteinExistence type="predicted"/>
<feature type="chain" id="PRO_5013304381" evidence="1">
    <location>
        <begin position="29"/>
        <end position="98"/>
    </location>
</feature>
<sequence length="98" mass="10704">MNSGGHQSDLFLFRFNLGLMLGSGLASGRVSQHESAASTGVNPDPYTIAVTVSLLSVDKRSRSFSWIPNLSSYVAYKQFLYVIKVDEDDAKKRSSVDA</sequence>
<dbReference type="EMBL" id="CM007906">
    <property type="protein sequence ID" value="OTF86773.1"/>
    <property type="molecule type" value="Genomic_DNA"/>
</dbReference>
<protein>
    <submittedName>
        <fullName evidence="2">Uncharacterized protein</fullName>
    </submittedName>
</protein>
<evidence type="ECO:0000256" key="1">
    <source>
        <dbReference type="SAM" id="SignalP"/>
    </source>
</evidence>
<name>A0A251RQJ9_HELAN</name>
<keyword evidence="3" id="KW-1185">Reference proteome</keyword>
<gene>
    <name evidence="2" type="ORF">HannXRQ_Chr17g0554431</name>
</gene>
<evidence type="ECO:0000313" key="2">
    <source>
        <dbReference type="EMBL" id="OTF86773.1"/>
    </source>
</evidence>
<feature type="signal peptide" evidence="1">
    <location>
        <begin position="1"/>
        <end position="28"/>
    </location>
</feature>
<evidence type="ECO:0000313" key="3">
    <source>
        <dbReference type="Proteomes" id="UP000215914"/>
    </source>
</evidence>
<accession>A0A251RQJ9</accession>
<keyword evidence="1" id="KW-0732">Signal</keyword>
<dbReference type="InParanoid" id="A0A251RQJ9"/>
<organism evidence="2 3">
    <name type="scientific">Helianthus annuus</name>
    <name type="common">Common sunflower</name>
    <dbReference type="NCBI Taxonomy" id="4232"/>
    <lineage>
        <taxon>Eukaryota</taxon>
        <taxon>Viridiplantae</taxon>
        <taxon>Streptophyta</taxon>
        <taxon>Embryophyta</taxon>
        <taxon>Tracheophyta</taxon>
        <taxon>Spermatophyta</taxon>
        <taxon>Magnoliopsida</taxon>
        <taxon>eudicotyledons</taxon>
        <taxon>Gunneridae</taxon>
        <taxon>Pentapetalae</taxon>
        <taxon>asterids</taxon>
        <taxon>campanulids</taxon>
        <taxon>Asterales</taxon>
        <taxon>Asteraceae</taxon>
        <taxon>Asteroideae</taxon>
        <taxon>Heliantheae alliance</taxon>
        <taxon>Heliantheae</taxon>
        <taxon>Helianthus</taxon>
    </lineage>
</organism>
<dbReference type="AlphaFoldDB" id="A0A251RQJ9"/>
<dbReference type="Proteomes" id="UP000215914">
    <property type="component" value="Chromosome 17"/>
</dbReference>
<reference evidence="3" key="1">
    <citation type="journal article" date="2017" name="Nature">
        <title>The sunflower genome provides insights into oil metabolism, flowering and Asterid evolution.</title>
        <authorList>
            <person name="Badouin H."/>
            <person name="Gouzy J."/>
            <person name="Grassa C.J."/>
            <person name="Murat F."/>
            <person name="Staton S.E."/>
            <person name="Cottret L."/>
            <person name="Lelandais-Briere C."/>
            <person name="Owens G.L."/>
            <person name="Carrere S."/>
            <person name="Mayjonade B."/>
            <person name="Legrand L."/>
            <person name="Gill N."/>
            <person name="Kane N.C."/>
            <person name="Bowers J.E."/>
            <person name="Hubner S."/>
            <person name="Bellec A."/>
            <person name="Berard A."/>
            <person name="Berges H."/>
            <person name="Blanchet N."/>
            <person name="Boniface M.C."/>
            <person name="Brunel D."/>
            <person name="Catrice O."/>
            <person name="Chaidir N."/>
            <person name="Claudel C."/>
            <person name="Donnadieu C."/>
            <person name="Faraut T."/>
            <person name="Fievet G."/>
            <person name="Helmstetter N."/>
            <person name="King M."/>
            <person name="Knapp S.J."/>
            <person name="Lai Z."/>
            <person name="Le Paslier M.C."/>
            <person name="Lippi Y."/>
            <person name="Lorenzon L."/>
            <person name="Mandel J.R."/>
            <person name="Marage G."/>
            <person name="Marchand G."/>
            <person name="Marquand E."/>
            <person name="Bret-Mestries E."/>
            <person name="Morien E."/>
            <person name="Nambeesan S."/>
            <person name="Nguyen T."/>
            <person name="Pegot-Espagnet P."/>
            <person name="Pouilly N."/>
            <person name="Raftis F."/>
            <person name="Sallet E."/>
            <person name="Schiex T."/>
            <person name="Thomas J."/>
            <person name="Vandecasteele C."/>
            <person name="Vares D."/>
            <person name="Vear F."/>
            <person name="Vautrin S."/>
            <person name="Crespi M."/>
            <person name="Mangin B."/>
            <person name="Burke J.M."/>
            <person name="Salse J."/>
            <person name="Munos S."/>
            <person name="Vincourt P."/>
            <person name="Rieseberg L.H."/>
            <person name="Langlade N.B."/>
        </authorList>
    </citation>
    <scope>NUCLEOTIDE SEQUENCE [LARGE SCALE GENOMIC DNA]</scope>
    <source>
        <strain evidence="3">cv. SF193</strain>
    </source>
</reference>